<accession>A0ACB6QG11</accession>
<evidence type="ECO:0000313" key="1">
    <source>
        <dbReference type="EMBL" id="KAF2465827.1"/>
    </source>
</evidence>
<gene>
    <name evidence="1" type="ORF">BDR25DRAFT_83267</name>
</gene>
<comment type="caution">
    <text evidence="1">The sequence shown here is derived from an EMBL/GenBank/DDBJ whole genome shotgun (WGS) entry which is preliminary data.</text>
</comment>
<dbReference type="Proteomes" id="UP000799755">
    <property type="component" value="Unassembled WGS sequence"/>
</dbReference>
<organism evidence="1 2">
    <name type="scientific">Lindgomyces ingoldianus</name>
    <dbReference type="NCBI Taxonomy" id="673940"/>
    <lineage>
        <taxon>Eukaryota</taxon>
        <taxon>Fungi</taxon>
        <taxon>Dikarya</taxon>
        <taxon>Ascomycota</taxon>
        <taxon>Pezizomycotina</taxon>
        <taxon>Dothideomycetes</taxon>
        <taxon>Pleosporomycetidae</taxon>
        <taxon>Pleosporales</taxon>
        <taxon>Lindgomycetaceae</taxon>
        <taxon>Lindgomyces</taxon>
    </lineage>
</organism>
<evidence type="ECO:0000313" key="2">
    <source>
        <dbReference type="Proteomes" id="UP000799755"/>
    </source>
</evidence>
<keyword evidence="2" id="KW-1185">Reference proteome</keyword>
<proteinExistence type="predicted"/>
<sequence length="416" mass="47128">MRRTPTLNDCNIFESSFVLRRAELNNRKLTEGQSPWSIRQTAVYHRRIPIVFTEHDSESGHNALRYRSVFLLISPSESFEKQLALCADSFARELAMSWQNIVRLLVSDAAKGWREYMAWMEEEIMEQSNRLVFAKVDSERDSFDPLTDYQISFIDRQRLKQLEDKVNDLGIILSTMQQNVLGICDYTRKIGQEEYHADGNVVDAIIEELEEQAKEIEMHVKRGEALKARLNSVTELLSDLLNYEDAIALKAIGREAQVENQSMHKLAEKSTNDAAAVKVLTVIGLVYLPVTVVTGFFSTQFVNTTDGQSMQVSRSAWLLAAISIPLTVLTIATWWSWVHLHLRVPPKLSLPGCSIRRVDFRDRLQSIRLQLGRRAFPDLESGSNLRSSEGCAPSPPPSCKLYSRSCSEGTEATKVG</sequence>
<name>A0ACB6QG11_9PLEO</name>
<protein>
    <submittedName>
        <fullName evidence="1">Uncharacterized protein</fullName>
    </submittedName>
</protein>
<dbReference type="EMBL" id="MU003528">
    <property type="protein sequence ID" value="KAF2465827.1"/>
    <property type="molecule type" value="Genomic_DNA"/>
</dbReference>
<reference evidence="1" key="1">
    <citation type="journal article" date="2020" name="Stud. Mycol.">
        <title>101 Dothideomycetes genomes: a test case for predicting lifestyles and emergence of pathogens.</title>
        <authorList>
            <person name="Haridas S."/>
            <person name="Albert R."/>
            <person name="Binder M."/>
            <person name="Bloem J."/>
            <person name="Labutti K."/>
            <person name="Salamov A."/>
            <person name="Andreopoulos B."/>
            <person name="Baker S."/>
            <person name="Barry K."/>
            <person name="Bills G."/>
            <person name="Bluhm B."/>
            <person name="Cannon C."/>
            <person name="Castanera R."/>
            <person name="Culley D."/>
            <person name="Daum C."/>
            <person name="Ezra D."/>
            <person name="Gonzalez J."/>
            <person name="Henrissat B."/>
            <person name="Kuo A."/>
            <person name="Liang C."/>
            <person name="Lipzen A."/>
            <person name="Lutzoni F."/>
            <person name="Magnuson J."/>
            <person name="Mondo S."/>
            <person name="Nolan M."/>
            <person name="Ohm R."/>
            <person name="Pangilinan J."/>
            <person name="Park H.-J."/>
            <person name="Ramirez L."/>
            <person name="Alfaro M."/>
            <person name="Sun H."/>
            <person name="Tritt A."/>
            <person name="Yoshinaga Y."/>
            <person name="Zwiers L.-H."/>
            <person name="Turgeon B."/>
            <person name="Goodwin S."/>
            <person name="Spatafora J."/>
            <person name="Crous P."/>
            <person name="Grigoriev I."/>
        </authorList>
    </citation>
    <scope>NUCLEOTIDE SEQUENCE</scope>
    <source>
        <strain evidence="1">ATCC 200398</strain>
    </source>
</reference>